<feature type="compositionally biased region" description="Polar residues" evidence="2">
    <location>
        <begin position="77"/>
        <end position="123"/>
    </location>
</feature>
<feature type="non-terminal residue" evidence="4">
    <location>
        <position position="999"/>
    </location>
</feature>
<reference evidence="4 5" key="1">
    <citation type="submission" date="2019-08" db="EMBL/GenBank/DDBJ databases">
        <title>In-depth cultivation of the pig gut microbiome towards novel bacterial diversity and tailored functional studies.</title>
        <authorList>
            <person name="Wylensek D."/>
            <person name="Hitch T.C.A."/>
            <person name="Clavel T."/>
        </authorList>
    </citation>
    <scope>NUCLEOTIDE SEQUENCE [LARGE SCALE GENOMIC DNA]</scope>
    <source>
        <strain evidence="4 5">Bifido-178-WT-2B</strain>
    </source>
</reference>
<keyword evidence="1" id="KW-0732">Signal</keyword>
<dbReference type="Proteomes" id="UP000438120">
    <property type="component" value="Unassembled WGS sequence"/>
</dbReference>
<feature type="compositionally biased region" description="Polar residues" evidence="2">
    <location>
        <begin position="131"/>
        <end position="147"/>
    </location>
</feature>
<dbReference type="Gene3D" id="1.20.120.1850">
    <property type="entry name" value="Ebh helix bundles repeating unit (S and A modules)"/>
    <property type="match status" value="1"/>
</dbReference>
<protein>
    <submittedName>
        <fullName evidence="4">YSIRK-type signal peptide-containing protein</fullName>
    </submittedName>
</protein>
<evidence type="ECO:0000313" key="5">
    <source>
        <dbReference type="Proteomes" id="UP000438120"/>
    </source>
</evidence>
<organism evidence="4 5">
    <name type="scientific">Lactobacillus porci</name>
    <dbReference type="NCBI Taxonomy" id="2012477"/>
    <lineage>
        <taxon>Bacteria</taxon>
        <taxon>Bacillati</taxon>
        <taxon>Bacillota</taxon>
        <taxon>Bacilli</taxon>
        <taxon>Lactobacillales</taxon>
        <taxon>Lactobacillaceae</taxon>
        <taxon>Lactobacillus</taxon>
    </lineage>
</organism>
<gene>
    <name evidence="4" type="ORF">FYJ62_09550</name>
</gene>
<dbReference type="RefSeq" id="WP_154549456.1">
    <property type="nucleotide sequence ID" value="NZ_VUMX01000039.1"/>
</dbReference>
<keyword evidence="5" id="KW-1185">Reference proteome</keyword>
<evidence type="ECO:0000256" key="1">
    <source>
        <dbReference type="ARBA" id="ARBA00022729"/>
    </source>
</evidence>
<dbReference type="InterPro" id="IPR005877">
    <property type="entry name" value="YSIRK_signal_dom"/>
</dbReference>
<feature type="region of interest" description="Disordered" evidence="2">
    <location>
        <begin position="40"/>
        <end position="171"/>
    </location>
</feature>
<evidence type="ECO:0000259" key="3">
    <source>
        <dbReference type="Pfam" id="PF04650"/>
    </source>
</evidence>
<dbReference type="Pfam" id="PF04650">
    <property type="entry name" value="YSIRK_signal"/>
    <property type="match status" value="1"/>
</dbReference>
<proteinExistence type="predicted"/>
<feature type="domain" description="YSIRK Gram-positive signal peptide" evidence="3">
    <location>
        <begin position="12"/>
        <end position="34"/>
    </location>
</feature>
<feature type="compositionally biased region" description="Polar residues" evidence="2">
    <location>
        <begin position="40"/>
        <end position="66"/>
    </location>
</feature>
<evidence type="ECO:0000313" key="4">
    <source>
        <dbReference type="EMBL" id="MST87846.1"/>
    </source>
</evidence>
<dbReference type="OrthoDB" id="2324722at2"/>
<dbReference type="EMBL" id="VUMX01000039">
    <property type="protein sequence ID" value="MST87846.1"/>
    <property type="molecule type" value="Genomic_DNA"/>
</dbReference>
<dbReference type="NCBIfam" id="TIGR01168">
    <property type="entry name" value="YSIRK_signal"/>
    <property type="match status" value="1"/>
</dbReference>
<feature type="compositionally biased region" description="Low complexity" evidence="2">
    <location>
        <begin position="148"/>
        <end position="158"/>
    </location>
</feature>
<comment type="caution">
    <text evidence="4">The sequence shown here is derived from an EMBL/GenBank/DDBJ whole genome shotgun (WGS) entry which is preliminary data.</text>
</comment>
<name>A0A6A8MGM0_9LACO</name>
<sequence length="999" mass="108039">MFKKGNNFDRVKQRFSLRKLSIGVCSVLLGLTFMSGNNNTVKAETTQNPTEESKATDQSQTGSTHPQRVAVDASVAEKNSTNDAEFSNTTNPIDSGNSDNVKAETTQNTTEESKGTDQSQTGPTDDASVDVKNNTNDAESSNATNHINSGNSDNGGSDLSEVGLKGINQNNNGTETVNTAKIADQTNANTFAAYEASLLEVDPNPNSRSTIIGLNEYSNPKHLGKVTEQLSDTARSIKQVNITPDELKPTLLDETGKAVENTSKELNFDLSVYVHDSVSDVNNLDLDWQIDDRLSNQIDSISIDEGKGKTPVTFTKDTNSNVWRADFNNATQMTWVSGGVVNGHIQKTGTITFKDSIFNILKQADILNNNNEVDTNKDPLAYRSYVSYEGDKTGTGFVYGIGKQFIHDVYEPHSIIATTFNTSYFNTDKDNQIMAAEKNYGVSTADLNKDGTHSFVGGYDDVYYDSTNNTIVVDNYLNRWDGNANDNVKYWTYHYGVDPKLLPYIKSGEISRINFGGVFGGVIDSGASYKSQVRALPDATNDNDSTYNHHNQLSLDQNGDGAFSGQEDTQYQKYASENPSVWNNNGKVSSNLGNYYYGILGSRPLVIRTIYHLNDKLSDGSKMSLTGLLREIGKTTTTPQLLFTNFMTDTEGKVVKGTESVSAPTFDQLSTPIAGPDQFTQTVNYVDGKDEVIGSQDYVGKENTTQDFTGQVPQGWVLDGDTLPKTIKIGTTNGSQNIKVKIDPQLVNDLQNNLKNANDLIDNPDTPKVADGALKQAIADGNNASEYGKDAPTNMQNTINELANTNDLVQALINGKNAESTAKYYNDTDDKQKALTDAMTAGTNAISSGITAQDQFEGAASAIETAINGLSGKETDKTALTDAINKGKAAQNSDRYYNDANDADKSALDNALSQAGKDLNDNPLTQATASQDAQAINDAIKGLKGQPTNLDGLNQAISQGEAAKKSDGYYNDANDADKTALDNALSQADKDLKNNPLTQ</sequence>
<dbReference type="AlphaFoldDB" id="A0A6A8MGM0"/>
<accession>A0A6A8MGM0</accession>
<evidence type="ECO:0000256" key="2">
    <source>
        <dbReference type="SAM" id="MobiDB-lite"/>
    </source>
</evidence>